<proteinExistence type="predicted"/>
<accession>A0ACC0UX97</accession>
<sequence>MTDQHDQDLERLKEALWFAIGEMVDEESLKRNRNATPQYIGALTEMVWFQLENVAIDLETFANHAGRSTVTTDDVLLLARKNVDLHQLLGEFIDERKAAKEGTKGKAKGKAKAKS</sequence>
<dbReference type="Proteomes" id="UP001163324">
    <property type="component" value="Chromosome 6"/>
</dbReference>
<evidence type="ECO:0000313" key="2">
    <source>
        <dbReference type="Proteomes" id="UP001163324"/>
    </source>
</evidence>
<reference evidence="1" key="1">
    <citation type="submission" date="2022-10" db="EMBL/GenBank/DDBJ databases">
        <title>Complete Genome of Trichothecium roseum strain YXFP-22015, a Plant Pathogen Isolated from Citrus.</title>
        <authorList>
            <person name="Wang Y."/>
            <person name="Zhu L."/>
        </authorList>
    </citation>
    <scope>NUCLEOTIDE SEQUENCE</scope>
    <source>
        <strain evidence="1">YXFP-22015</strain>
    </source>
</reference>
<name>A0ACC0UX97_9HYPO</name>
<keyword evidence="2" id="KW-1185">Reference proteome</keyword>
<dbReference type="EMBL" id="CM047945">
    <property type="protein sequence ID" value="KAI9898292.1"/>
    <property type="molecule type" value="Genomic_DNA"/>
</dbReference>
<evidence type="ECO:0000313" key="1">
    <source>
        <dbReference type="EMBL" id="KAI9898292.1"/>
    </source>
</evidence>
<organism evidence="1 2">
    <name type="scientific">Trichothecium roseum</name>
    <dbReference type="NCBI Taxonomy" id="47278"/>
    <lineage>
        <taxon>Eukaryota</taxon>
        <taxon>Fungi</taxon>
        <taxon>Dikarya</taxon>
        <taxon>Ascomycota</taxon>
        <taxon>Pezizomycotina</taxon>
        <taxon>Sordariomycetes</taxon>
        <taxon>Hypocreomycetidae</taxon>
        <taxon>Hypocreales</taxon>
        <taxon>Hypocreales incertae sedis</taxon>
        <taxon>Trichothecium</taxon>
    </lineage>
</organism>
<comment type="caution">
    <text evidence="1">The sequence shown here is derived from an EMBL/GenBank/DDBJ whole genome shotgun (WGS) entry which is preliminary data.</text>
</comment>
<gene>
    <name evidence="1" type="ORF">N3K66_006652</name>
</gene>
<protein>
    <submittedName>
        <fullName evidence="1">Uncharacterized protein</fullName>
    </submittedName>
</protein>